<feature type="domain" description="AraC effector-binding" evidence="1">
    <location>
        <begin position="4"/>
        <end position="160"/>
    </location>
</feature>
<name>A0A0A5I2W1_9BACI</name>
<dbReference type="AlphaFoldDB" id="A0A0A5I2W1"/>
<dbReference type="Pfam" id="PF06445">
    <property type="entry name" value="GyrI-like"/>
    <property type="match status" value="1"/>
</dbReference>
<dbReference type="eggNOG" id="COG3708">
    <property type="taxonomic scope" value="Bacteria"/>
</dbReference>
<accession>A0A0A5I2W1</accession>
<dbReference type="STRING" id="1385511.GCA_000425225_02565"/>
<reference evidence="2 3" key="1">
    <citation type="submission" date="2013-08" db="EMBL/GenBank/DDBJ databases">
        <authorList>
            <person name="Huang J."/>
            <person name="Wang G."/>
        </authorList>
    </citation>
    <scope>NUCLEOTIDE SEQUENCE [LARGE SCALE GENOMIC DNA]</scope>
    <source>
        <strain evidence="2 3">BH030004</strain>
    </source>
</reference>
<dbReference type="SUPFAM" id="SSF55136">
    <property type="entry name" value="Probable bacterial effector-binding domain"/>
    <property type="match status" value="1"/>
</dbReference>
<sequence>MLKDNINIVTIPAYRVIGQKWEGPYSEVPKLKNVIASVSERVGELEYAVNPKLQLGLSYNLRQDGFVHYSGYEVTDDQPIPEGMLEFQVPEMTYLITEHEKGQNIGQSYEEIYQWIKENGYVPFQEKDEEYYDKLPIKHERYPADRDLDDPHFDILIPISKQNQ</sequence>
<evidence type="ECO:0000259" key="1">
    <source>
        <dbReference type="SMART" id="SM00871"/>
    </source>
</evidence>
<evidence type="ECO:0000313" key="2">
    <source>
        <dbReference type="EMBL" id="KGX90182.1"/>
    </source>
</evidence>
<dbReference type="InterPro" id="IPR029442">
    <property type="entry name" value="GyrI-like"/>
</dbReference>
<dbReference type="InterPro" id="IPR011256">
    <property type="entry name" value="Reg_factor_effector_dom_sf"/>
</dbReference>
<dbReference type="SMART" id="SM00871">
    <property type="entry name" value="AraC_E_bind"/>
    <property type="match status" value="1"/>
</dbReference>
<proteinExistence type="predicted"/>
<evidence type="ECO:0000313" key="3">
    <source>
        <dbReference type="Proteomes" id="UP000030403"/>
    </source>
</evidence>
<comment type="caution">
    <text evidence="2">The sequence shown here is derived from an EMBL/GenBank/DDBJ whole genome shotgun (WGS) entry which is preliminary data.</text>
</comment>
<dbReference type="RefSeq" id="WP_027446254.1">
    <property type="nucleotide sequence ID" value="NZ_AULJ01000032.1"/>
</dbReference>
<dbReference type="EMBL" id="AVPF01000009">
    <property type="protein sequence ID" value="KGX90182.1"/>
    <property type="molecule type" value="Genomic_DNA"/>
</dbReference>
<dbReference type="OrthoDB" id="2364201at2"/>
<keyword evidence="3" id="KW-1185">Reference proteome</keyword>
<protein>
    <submittedName>
        <fullName evidence="2">Transcription activator effector binding protein</fullName>
    </submittedName>
</protein>
<gene>
    <name evidence="2" type="ORF">N783_01435</name>
</gene>
<dbReference type="Proteomes" id="UP000030403">
    <property type="component" value="Unassembled WGS sequence"/>
</dbReference>
<dbReference type="InterPro" id="IPR010499">
    <property type="entry name" value="AraC_E-bd"/>
</dbReference>
<dbReference type="Gene3D" id="3.20.80.10">
    <property type="entry name" value="Regulatory factor, effector binding domain"/>
    <property type="match status" value="1"/>
</dbReference>
<organism evidence="2 3">
    <name type="scientific">Pontibacillus marinus BH030004 = DSM 16465</name>
    <dbReference type="NCBI Taxonomy" id="1385511"/>
    <lineage>
        <taxon>Bacteria</taxon>
        <taxon>Bacillati</taxon>
        <taxon>Bacillota</taxon>
        <taxon>Bacilli</taxon>
        <taxon>Bacillales</taxon>
        <taxon>Bacillaceae</taxon>
        <taxon>Pontibacillus</taxon>
    </lineage>
</organism>